<dbReference type="OrthoDB" id="277109at2759"/>
<dbReference type="InterPro" id="IPR018230">
    <property type="entry name" value="BUD31/G10-rel_CS"/>
</dbReference>
<name>A0A5N6KAV6_MONLA</name>
<keyword evidence="5" id="KW-1185">Reference proteome</keyword>
<sequence>MPAIRHASKRKAPPQGYSDIEDSLLVYSNKMKDAIAAPPGTGPRHQNTWEITQIVHQRSRYVWDMYCDEKISKQLYDWCVKNGQCDATLVAKWKKEGYEKLCCLKCVQTKETNFNSTCICRVPKADLKEDQEIQCVSCGCRGCFWVEEKCERGVDFINGVTGTNWVMVTTKPILPSDGALIVLFTLMIPAFGIWRSGHLGRTVREGNIQNDIGEGLGIVHVRSLEMCLAGVILAVKMCSGELKSNLFPIRQYDVHLARKVPIKSSFVYDFTLNRWSILGCFLRSNHTMAIFRLAKGQ</sequence>
<protein>
    <recommendedName>
        <fullName evidence="6">Cell cycle control protein cwf14</fullName>
    </recommendedName>
</protein>
<dbReference type="AlphaFoldDB" id="A0A5N6KAV6"/>
<dbReference type="PANTHER" id="PTHR19411:SF0">
    <property type="entry name" value="PROTEIN BUD31 HOMOLOG"/>
    <property type="match status" value="1"/>
</dbReference>
<accession>A0A5N6KAV6</accession>
<keyword evidence="3" id="KW-0539">Nucleus</keyword>
<evidence type="ECO:0000313" key="4">
    <source>
        <dbReference type="EMBL" id="KAB8300261.1"/>
    </source>
</evidence>
<dbReference type="PROSITE" id="PS00997">
    <property type="entry name" value="G10_1"/>
    <property type="match status" value="1"/>
</dbReference>
<dbReference type="Pfam" id="PF01125">
    <property type="entry name" value="BUD31"/>
    <property type="match status" value="1"/>
</dbReference>
<dbReference type="PANTHER" id="PTHR19411">
    <property type="entry name" value="PROTEIN BUD31-RELATED"/>
    <property type="match status" value="1"/>
</dbReference>
<evidence type="ECO:0000313" key="5">
    <source>
        <dbReference type="Proteomes" id="UP000326757"/>
    </source>
</evidence>
<evidence type="ECO:0000256" key="2">
    <source>
        <dbReference type="ARBA" id="ARBA00005287"/>
    </source>
</evidence>
<evidence type="ECO:0008006" key="6">
    <source>
        <dbReference type="Google" id="ProtNLM"/>
    </source>
</evidence>
<comment type="subcellular location">
    <subcellularLocation>
        <location evidence="1">Nucleus</location>
    </subcellularLocation>
</comment>
<dbReference type="InterPro" id="IPR001748">
    <property type="entry name" value="BUD31"/>
</dbReference>
<comment type="similarity">
    <text evidence="2">Belongs to the BUD31 (G10) family.</text>
</comment>
<comment type="caution">
    <text evidence="4">The sequence shown here is derived from an EMBL/GenBank/DDBJ whole genome shotgun (WGS) entry which is preliminary data.</text>
</comment>
<dbReference type="Proteomes" id="UP000326757">
    <property type="component" value="Unassembled WGS sequence"/>
</dbReference>
<proteinExistence type="inferred from homology"/>
<reference evidence="4 5" key="1">
    <citation type="submission" date="2019-06" db="EMBL/GenBank/DDBJ databases">
        <title>Genome Sequence of the Brown Rot Fungal Pathogen Monilinia laxa.</title>
        <authorList>
            <person name="De Miccolis Angelini R.M."/>
            <person name="Landi L."/>
            <person name="Abate D."/>
            <person name="Pollastro S."/>
            <person name="Romanazzi G."/>
            <person name="Faretra F."/>
        </authorList>
    </citation>
    <scope>NUCLEOTIDE SEQUENCE [LARGE SCALE GENOMIC DNA]</scope>
    <source>
        <strain evidence="4 5">Mlax316</strain>
    </source>
</reference>
<evidence type="ECO:0000256" key="1">
    <source>
        <dbReference type="ARBA" id="ARBA00004123"/>
    </source>
</evidence>
<gene>
    <name evidence="4" type="ORF">EYC80_000467</name>
</gene>
<dbReference type="PRINTS" id="PR00322">
    <property type="entry name" value="G10"/>
</dbReference>
<dbReference type="GO" id="GO:0005681">
    <property type="term" value="C:spliceosomal complex"/>
    <property type="evidence" value="ECO:0007669"/>
    <property type="project" value="TreeGrafter"/>
</dbReference>
<organism evidence="4 5">
    <name type="scientific">Monilinia laxa</name>
    <name type="common">Brown rot fungus</name>
    <name type="synonym">Sclerotinia laxa</name>
    <dbReference type="NCBI Taxonomy" id="61186"/>
    <lineage>
        <taxon>Eukaryota</taxon>
        <taxon>Fungi</taxon>
        <taxon>Dikarya</taxon>
        <taxon>Ascomycota</taxon>
        <taxon>Pezizomycotina</taxon>
        <taxon>Leotiomycetes</taxon>
        <taxon>Helotiales</taxon>
        <taxon>Sclerotiniaceae</taxon>
        <taxon>Monilinia</taxon>
    </lineage>
</organism>
<evidence type="ECO:0000256" key="3">
    <source>
        <dbReference type="ARBA" id="ARBA00023242"/>
    </source>
</evidence>
<dbReference type="GO" id="GO:0000398">
    <property type="term" value="P:mRNA splicing, via spliceosome"/>
    <property type="evidence" value="ECO:0007669"/>
    <property type="project" value="TreeGrafter"/>
</dbReference>
<dbReference type="EMBL" id="VIGI01000005">
    <property type="protein sequence ID" value="KAB8300261.1"/>
    <property type="molecule type" value="Genomic_DNA"/>
</dbReference>